<dbReference type="Proteomes" id="UP000708208">
    <property type="component" value="Unassembled WGS sequence"/>
</dbReference>
<evidence type="ECO:0000256" key="1">
    <source>
        <dbReference type="SAM" id="MobiDB-lite"/>
    </source>
</evidence>
<evidence type="ECO:0000313" key="4">
    <source>
        <dbReference type="Proteomes" id="UP000708208"/>
    </source>
</evidence>
<feature type="transmembrane region" description="Helical" evidence="2">
    <location>
        <begin position="150"/>
        <end position="169"/>
    </location>
</feature>
<feature type="compositionally biased region" description="Polar residues" evidence="1">
    <location>
        <begin position="35"/>
        <end position="63"/>
    </location>
</feature>
<feature type="transmembrane region" description="Helical" evidence="2">
    <location>
        <begin position="124"/>
        <end position="144"/>
    </location>
</feature>
<dbReference type="AlphaFoldDB" id="A0A8J2NRN4"/>
<accession>A0A8J2NRN4</accession>
<proteinExistence type="predicted"/>
<evidence type="ECO:0000256" key="2">
    <source>
        <dbReference type="SAM" id="Phobius"/>
    </source>
</evidence>
<evidence type="ECO:0000313" key="3">
    <source>
        <dbReference type="EMBL" id="CAG7723287.1"/>
    </source>
</evidence>
<protein>
    <submittedName>
        <fullName evidence="3">Uncharacterized protein</fullName>
    </submittedName>
</protein>
<reference evidence="3" key="1">
    <citation type="submission" date="2021-06" db="EMBL/GenBank/DDBJ databases">
        <authorList>
            <person name="Hodson N. C."/>
            <person name="Mongue J. A."/>
            <person name="Jaron S. K."/>
        </authorList>
    </citation>
    <scope>NUCLEOTIDE SEQUENCE</scope>
</reference>
<keyword evidence="2" id="KW-0472">Membrane</keyword>
<comment type="caution">
    <text evidence="3">The sequence shown here is derived from an EMBL/GenBank/DDBJ whole genome shotgun (WGS) entry which is preliminary data.</text>
</comment>
<dbReference type="EMBL" id="CAJVCH010097609">
    <property type="protein sequence ID" value="CAG7723287.1"/>
    <property type="molecule type" value="Genomic_DNA"/>
</dbReference>
<keyword evidence="2" id="KW-0812">Transmembrane</keyword>
<name>A0A8J2NRN4_9HEXA</name>
<keyword evidence="2" id="KW-1133">Transmembrane helix</keyword>
<feature type="compositionally biased region" description="Polar residues" evidence="1">
    <location>
        <begin position="80"/>
        <end position="96"/>
    </location>
</feature>
<feature type="region of interest" description="Disordered" evidence="1">
    <location>
        <begin position="31"/>
        <end position="121"/>
    </location>
</feature>
<keyword evidence="4" id="KW-1185">Reference proteome</keyword>
<sequence length="185" mass="19433">MIPAQIWSLFCSTSGLENGYSLPAATDHLPPDASDATTNHCNSNKLANNSVANGKQNGSSVKTNGIGNGNGVGPPLINGSRKNSLENGKSNGQFSCVKSPASPVSRTPEKKKSPSKSSSPDSSLLYFVIFGALFAMAAVGIVSAQDWVSFLTVAAQLGAIGLLILAYIYRKWIYVAIKTTPRDIK</sequence>
<gene>
    <name evidence="3" type="ORF">AFUS01_LOCUS12383</name>
</gene>
<organism evidence="3 4">
    <name type="scientific">Allacma fusca</name>
    <dbReference type="NCBI Taxonomy" id="39272"/>
    <lineage>
        <taxon>Eukaryota</taxon>
        <taxon>Metazoa</taxon>
        <taxon>Ecdysozoa</taxon>
        <taxon>Arthropoda</taxon>
        <taxon>Hexapoda</taxon>
        <taxon>Collembola</taxon>
        <taxon>Symphypleona</taxon>
        <taxon>Sminthuridae</taxon>
        <taxon>Allacma</taxon>
    </lineage>
</organism>